<dbReference type="Proteomes" id="UP001589590">
    <property type="component" value="Unassembled WGS sequence"/>
</dbReference>
<reference evidence="7 8" key="1">
    <citation type="submission" date="2024-09" db="EMBL/GenBank/DDBJ databases">
        <authorList>
            <person name="Sun Q."/>
            <person name="Mori K."/>
        </authorList>
    </citation>
    <scope>NUCLEOTIDE SEQUENCE [LARGE SCALE GENOMIC DNA]</scope>
    <source>
        <strain evidence="7 8">CECT 8300</strain>
    </source>
</reference>
<dbReference type="EMBL" id="JBHMFA010000018">
    <property type="protein sequence ID" value="MFB9106587.1"/>
    <property type="molecule type" value="Genomic_DNA"/>
</dbReference>
<accession>A0ABV5H3V9</accession>
<keyword evidence="4 5" id="KW-0472">Membrane</keyword>
<dbReference type="RefSeq" id="WP_290268266.1">
    <property type="nucleotide sequence ID" value="NZ_JAUFQP010000003.1"/>
</dbReference>
<keyword evidence="2 5" id="KW-0812">Transmembrane</keyword>
<evidence type="ECO:0000259" key="6">
    <source>
        <dbReference type="Pfam" id="PF07291"/>
    </source>
</evidence>
<gene>
    <name evidence="7" type="ORF">ACFFU1_16890</name>
</gene>
<evidence type="ECO:0000256" key="2">
    <source>
        <dbReference type="ARBA" id="ARBA00022692"/>
    </source>
</evidence>
<feature type="transmembrane region" description="Helical" evidence="5">
    <location>
        <begin position="51"/>
        <end position="73"/>
    </location>
</feature>
<evidence type="ECO:0000256" key="5">
    <source>
        <dbReference type="SAM" id="Phobius"/>
    </source>
</evidence>
<protein>
    <submittedName>
        <fullName evidence="7">BT_3928 family protein</fullName>
    </submittedName>
</protein>
<sequence>MKILVSISRIFVGVLFIISGLIKLNDPLGFSYKLAEYFSPDVLNLPFLEPYALMISVLVVVFEVVLGVFLLIGYKPKFTIWSLLLMIVFFTFLTFYSAYFDKVKDCGCFGDALKLTPWESFTKDIVLLFFILILFVGAKHVKPLFGKLTTTILALLSFIFSLWFGYHVLMHLPAKDFRAYKIGANIQEGMSVPEDAAKPVVEYSWKFKVGGEEKIITTNGAYPTVEGEFISVDTKEVSAGYEPPIYDFSIESDDEDLTETFLNDEHLIIVVSYNLESMERAGGLKLKALQDEARKNGYKIIGLTASGNTEKQALKEDYNIDFEFYLCDEKALKTIVRSNPGIIALEKGTITQKVHWNDLKDLKLPKVERQAEAVKVEHILYQIDNVTATKSEVDSLNTETIESVNVLKTSTTELDSINAANHSDYTSMVKVTLKK</sequence>
<dbReference type="NCBIfam" id="NF045576">
    <property type="entry name" value="BT_3928_fam"/>
    <property type="match status" value="1"/>
</dbReference>
<feature type="domain" description="Methylamine utilisation protein MauE" evidence="6">
    <location>
        <begin position="1"/>
        <end position="135"/>
    </location>
</feature>
<comment type="subcellular location">
    <subcellularLocation>
        <location evidence="1">Membrane</location>
        <topology evidence="1">Multi-pass membrane protein</topology>
    </subcellularLocation>
</comment>
<comment type="caution">
    <text evidence="7">The sequence shown here is derived from an EMBL/GenBank/DDBJ whole genome shotgun (WGS) entry which is preliminary data.</text>
</comment>
<keyword evidence="8" id="KW-1185">Reference proteome</keyword>
<evidence type="ECO:0000313" key="8">
    <source>
        <dbReference type="Proteomes" id="UP001589590"/>
    </source>
</evidence>
<evidence type="ECO:0000256" key="4">
    <source>
        <dbReference type="ARBA" id="ARBA00023136"/>
    </source>
</evidence>
<feature type="transmembrane region" description="Helical" evidence="5">
    <location>
        <begin position="150"/>
        <end position="169"/>
    </location>
</feature>
<feature type="transmembrane region" description="Helical" evidence="5">
    <location>
        <begin position="7"/>
        <end position="24"/>
    </location>
</feature>
<dbReference type="Pfam" id="PF07291">
    <property type="entry name" value="MauE"/>
    <property type="match status" value="1"/>
</dbReference>
<organism evidence="7 8">
    <name type="scientific">Algibacter miyuki</name>
    <dbReference type="NCBI Taxonomy" id="1306933"/>
    <lineage>
        <taxon>Bacteria</taxon>
        <taxon>Pseudomonadati</taxon>
        <taxon>Bacteroidota</taxon>
        <taxon>Flavobacteriia</taxon>
        <taxon>Flavobacteriales</taxon>
        <taxon>Flavobacteriaceae</taxon>
        <taxon>Algibacter</taxon>
    </lineage>
</organism>
<evidence type="ECO:0000313" key="7">
    <source>
        <dbReference type="EMBL" id="MFB9106587.1"/>
    </source>
</evidence>
<proteinExistence type="predicted"/>
<feature type="transmembrane region" description="Helical" evidence="5">
    <location>
        <begin position="80"/>
        <end position="100"/>
    </location>
</feature>
<dbReference type="InterPro" id="IPR009908">
    <property type="entry name" value="Methylamine_util_MauE"/>
</dbReference>
<feature type="transmembrane region" description="Helical" evidence="5">
    <location>
        <begin position="120"/>
        <end position="138"/>
    </location>
</feature>
<name>A0ABV5H3V9_9FLAO</name>
<evidence type="ECO:0000256" key="1">
    <source>
        <dbReference type="ARBA" id="ARBA00004141"/>
    </source>
</evidence>
<keyword evidence="3 5" id="KW-1133">Transmembrane helix</keyword>
<evidence type="ECO:0000256" key="3">
    <source>
        <dbReference type="ARBA" id="ARBA00022989"/>
    </source>
</evidence>